<accession>A0A9W9W5Z3</accession>
<feature type="domain" description="Nephrocystin 3-like N-terminal" evidence="8">
    <location>
        <begin position="4"/>
        <end position="92"/>
    </location>
</feature>
<keyword evidence="10" id="KW-1185">Reference proteome</keyword>
<reference evidence="9" key="1">
    <citation type="submission" date="2022-12" db="EMBL/GenBank/DDBJ databases">
        <authorList>
            <person name="Petersen C."/>
        </authorList>
    </citation>
    <scope>NUCLEOTIDE SEQUENCE</scope>
    <source>
        <strain evidence="9">IBT 29677</strain>
    </source>
</reference>
<dbReference type="PROSITE" id="PS50294">
    <property type="entry name" value="WD_REPEATS_REGION"/>
    <property type="match status" value="12"/>
</dbReference>
<feature type="repeat" description="WD" evidence="7">
    <location>
        <begin position="568"/>
        <end position="609"/>
    </location>
</feature>
<evidence type="ECO:0000313" key="9">
    <source>
        <dbReference type="EMBL" id="KAJ5404017.1"/>
    </source>
</evidence>
<dbReference type="InterPro" id="IPR015943">
    <property type="entry name" value="WD40/YVTN_repeat-like_dom_sf"/>
</dbReference>
<dbReference type="CDD" id="cd00200">
    <property type="entry name" value="WD40"/>
    <property type="match status" value="2"/>
</dbReference>
<feature type="repeat" description="WD" evidence="7">
    <location>
        <begin position="652"/>
        <end position="693"/>
    </location>
</feature>
<dbReference type="GO" id="GO:0005741">
    <property type="term" value="C:mitochondrial outer membrane"/>
    <property type="evidence" value="ECO:0007669"/>
    <property type="project" value="UniProtKB-SubCell"/>
</dbReference>
<feature type="repeat" description="WD" evidence="7">
    <location>
        <begin position="778"/>
        <end position="819"/>
    </location>
</feature>
<evidence type="ECO:0000256" key="7">
    <source>
        <dbReference type="PROSITE-ProRule" id="PRU00221"/>
    </source>
</evidence>
<dbReference type="InterPro" id="IPR019775">
    <property type="entry name" value="WD40_repeat_CS"/>
</dbReference>
<sequence>MREIPEVEPGVHRVLEDDPDIVSKSLREQFKNLLLQPLLGLDQLSQQSRTTVIVVDALDECEHDPDVRNIIRLLPLLQKAKAVRIRIFLTSRPELPINLGFSEITDHEYQDIALHEIPEESTAQDIQLFLKDQFAKIRQDRNIPTNWPGDDVIQQLVAMSVPLFISAATVCRYIANSRWEPKSRLEELLKDQAKYVSRMDKTYMPILTRLLDDQESDEAEQQQLLQEFQNIVGVIILLATPFSVNTLSAFLSIGADQISNRLNLFRSVLKGYDRQDQPIGILHLSFRDFLVQSHGKFGVEEPKKHWEIALYCHKTMRRRLQKNVCNFESPGMRRANIDPQSLRHCLPPELEYSCRYWVYHLEHSEISSPRIQHILSFLQEHFLHWVEALSLLGLASEVVGMLNLLQMIISSIIRREFNEEFPAWISQLPRIEENWSAELQTLEGHSEGVRSVAFSPDGRLLASGSLDNTVRLWDSVTGDLQQTLEGHSSAVRSIAFSPDGRLLASGSDDDTVRLWDPVTGDLQQTLEGHSEMVRSIVFSPDGRSLASGSYDKTVRLWDPVTGDLQQTFKGHSSWVESIVFSPDGRLLASGSWDKTVRVWDPVTGDLQQTLEGHSERVRSIVFSSDGRLLASGSVDNTVRLWDSVTGDLQQTLEGHSSSVESIAFSPDDRLLASGSWDKTVRLWDPATGDLLQTLEGHSSSVNSIAFSPAGRSLASGSLDNTMRLWDSVTGDLQQTLEGHSSSVRSIVFSSDGRLLASGSDDKTVRLWDPVTGDLQHTLEGHSSSVGSIAFSPDGRLLASGSWDRTVRLWDPVTGDLQQTLKGHSDWIELVVFSSDSRLLASGSLDNTVRLWDSVTGDLQQTLKGHSSSVRSIAFSPDSRLLASGSDDDTVRLWDLVTGDLQQTLEGHSSSVASIAFSSDGRLLASGSYDKTVRLWDSVTGDLQQTLTTHALVHDLEFSQDGSYVTTNLGTIVVQPGHENDVSHSTHTRLPILIEQQQWISLDRKDVLWLPPNFRPSCSAKELPGRETKYISEFLLTECSTGFHEAPKPQLYIAESVTRPGLVYAAGKDAVPGQPL</sequence>
<dbReference type="SMART" id="SM00320">
    <property type="entry name" value="WD40"/>
    <property type="match status" value="12"/>
</dbReference>
<evidence type="ECO:0000256" key="6">
    <source>
        <dbReference type="ARBA" id="ARBA00043913"/>
    </source>
</evidence>
<dbReference type="AlphaFoldDB" id="A0A9W9W5Z3"/>
<dbReference type="InterPro" id="IPR036322">
    <property type="entry name" value="WD40_repeat_dom_sf"/>
</dbReference>
<evidence type="ECO:0000259" key="8">
    <source>
        <dbReference type="Pfam" id="PF24883"/>
    </source>
</evidence>
<dbReference type="EMBL" id="JAPZBU010000005">
    <property type="protein sequence ID" value="KAJ5404017.1"/>
    <property type="molecule type" value="Genomic_DNA"/>
</dbReference>
<dbReference type="PANTHER" id="PTHR22847:SF637">
    <property type="entry name" value="WD REPEAT DOMAIN 5B"/>
    <property type="match status" value="1"/>
</dbReference>
<feature type="repeat" description="WD" evidence="7">
    <location>
        <begin position="526"/>
        <end position="567"/>
    </location>
</feature>
<dbReference type="Pfam" id="PF00400">
    <property type="entry name" value="WD40"/>
    <property type="match status" value="12"/>
</dbReference>
<dbReference type="PANTHER" id="PTHR22847">
    <property type="entry name" value="WD40 REPEAT PROTEIN"/>
    <property type="match status" value="1"/>
</dbReference>
<feature type="repeat" description="WD" evidence="7">
    <location>
        <begin position="862"/>
        <end position="903"/>
    </location>
</feature>
<feature type="repeat" description="WD" evidence="7">
    <location>
        <begin position="904"/>
        <end position="945"/>
    </location>
</feature>
<dbReference type="RefSeq" id="XP_056491259.1">
    <property type="nucleotide sequence ID" value="XM_056628525.1"/>
</dbReference>
<dbReference type="FunFam" id="2.130.10.10:FF:000228">
    <property type="entry name" value="COMPASS-like H3K4 histone methylase component WDR5A"/>
    <property type="match status" value="2"/>
</dbReference>
<feature type="repeat" description="WD" evidence="7">
    <location>
        <begin position="820"/>
        <end position="861"/>
    </location>
</feature>
<dbReference type="GO" id="GO:0035097">
    <property type="term" value="C:histone methyltransferase complex"/>
    <property type="evidence" value="ECO:0007669"/>
    <property type="project" value="UniProtKB-ARBA"/>
</dbReference>
<dbReference type="Gene3D" id="2.130.10.10">
    <property type="entry name" value="YVTN repeat-like/Quinoprotein amine dehydrogenase"/>
    <property type="match status" value="6"/>
</dbReference>
<protein>
    <recommendedName>
        <fullName evidence="5">Mitochondrial division protein 1</fullName>
    </recommendedName>
</protein>
<dbReference type="PROSITE" id="PS00678">
    <property type="entry name" value="WD_REPEATS_1"/>
    <property type="match status" value="1"/>
</dbReference>
<evidence type="ECO:0000256" key="2">
    <source>
        <dbReference type="ARBA" id="ARBA00022574"/>
    </source>
</evidence>
<evidence type="ECO:0000256" key="3">
    <source>
        <dbReference type="ARBA" id="ARBA00022737"/>
    </source>
</evidence>
<dbReference type="PRINTS" id="PR00320">
    <property type="entry name" value="GPROTEINBRPT"/>
</dbReference>
<evidence type="ECO:0000256" key="5">
    <source>
        <dbReference type="ARBA" id="ARBA00039789"/>
    </source>
</evidence>
<proteinExistence type="inferred from homology"/>
<evidence type="ECO:0000313" key="10">
    <source>
        <dbReference type="Proteomes" id="UP001147747"/>
    </source>
</evidence>
<name>A0A9W9W5Z3_9EURO</name>
<dbReference type="Proteomes" id="UP001147747">
    <property type="component" value="Unassembled WGS sequence"/>
</dbReference>
<dbReference type="GeneID" id="81367505"/>
<feature type="repeat" description="WD" evidence="7">
    <location>
        <begin position="484"/>
        <end position="525"/>
    </location>
</feature>
<comment type="similarity">
    <text evidence="4">Belongs to the WD repeat MDV1/CAF4 family.</text>
</comment>
<comment type="subcellular location">
    <subcellularLocation>
        <location evidence="1">Mitochondrion outer membrane</location>
        <topology evidence="1">Peripheral membrane protein</topology>
        <orientation evidence="1">Cytoplasmic side</orientation>
    </subcellularLocation>
</comment>
<dbReference type="SUPFAM" id="SSF50978">
    <property type="entry name" value="WD40 repeat-like"/>
    <property type="match status" value="2"/>
</dbReference>
<dbReference type="OrthoDB" id="1577640at2759"/>
<gene>
    <name evidence="9" type="ORF">N7509_003888</name>
</gene>
<feature type="repeat" description="WD" evidence="7">
    <location>
        <begin position="736"/>
        <end position="777"/>
    </location>
</feature>
<reference evidence="9" key="2">
    <citation type="journal article" date="2023" name="IMA Fungus">
        <title>Comparative genomic study of the Penicillium genus elucidates a diverse pangenome and 15 lateral gene transfer events.</title>
        <authorList>
            <person name="Petersen C."/>
            <person name="Sorensen T."/>
            <person name="Nielsen M.R."/>
            <person name="Sondergaard T.E."/>
            <person name="Sorensen J.L."/>
            <person name="Fitzpatrick D.A."/>
            <person name="Frisvad J.C."/>
            <person name="Nielsen K.L."/>
        </authorList>
    </citation>
    <scope>NUCLEOTIDE SEQUENCE</scope>
    <source>
        <strain evidence="9">IBT 29677</strain>
    </source>
</reference>
<dbReference type="InterPro" id="IPR001680">
    <property type="entry name" value="WD40_rpt"/>
</dbReference>
<evidence type="ECO:0000256" key="4">
    <source>
        <dbReference type="ARBA" id="ARBA00038415"/>
    </source>
</evidence>
<dbReference type="PROSITE" id="PS50082">
    <property type="entry name" value="WD_REPEATS_2"/>
    <property type="match status" value="12"/>
</dbReference>
<comment type="caution">
    <text evidence="9">The sequence shown here is derived from an EMBL/GenBank/DDBJ whole genome shotgun (WGS) entry which is preliminary data.</text>
</comment>
<feature type="repeat" description="WD" evidence="7">
    <location>
        <begin position="694"/>
        <end position="735"/>
    </location>
</feature>
<keyword evidence="2 7" id="KW-0853">WD repeat</keyword>
<evidence type="ECO:0000256" key="1">
    <source>
        <dbReference type="ARBA" id="ARBA00004570"/>
    </source>
</evidence>
<comment type="function">
    <text evidence="6">Involved in mitochondrial fission. Acts as an adapter protein required to form mitochondrial fission complexes. Formation of these complexes is required to promote constriction and fission of the mitochondrial compartment at a late step in mitochondrial division.</text>
</comment>
<dbReference type="Pfam" id="PF24883">
    <property type="entry name" value="NPHP3_N"/>
    <property type="match status" value="1"/>
</dbReference>
<dbReference type="InterPro" id="IPR056884">
    <property type="entry name" value="NPHP3-like_N"/>
</dbReference>
<organism evidence="9 10">
    <name type="scientific">Penicillium cosmopolitanum</name>
    <dbReference type="NCBI Taxonomy" id="1131564"/>
    <lineage>
        <taxon>Eukaryota</taxon>
        <taxon>Fungi</taxon>
        <taxon>Dikarya</taxon>
        <taxon>Ascomycota</taxon>
        <taxon>Pezizomycotina</taxon>
        <taxon>Eurotiomycetes</taxon>
        <taxon>Eurotiomycetidae</taxon>
        <taxon>Eurotiales</taxon>
        <taxon>Aspergillaceae</taxon>
        <taxon>Penicillium</taxon>
    </lineage>
</organism>
<dbReference type="InterPro" id="IPR020472">
    <property type="entry name" value="WD40_PAC1"/>
</dbReference>
<feature type="repeat" description="WD" evidence="7">
    <location>
        <begin position="610"/>
        <end position="651"/>
    </location>
</feature>
<keyword evidence="3" id="KW-0677">Repeat</keyword>
<feature type="repeat" description="WD" evidence="7">
    <location>
        <begin position="442"/>
        <end position="483"/>
    </location>
</feature>